<organism evidence="1">
    <name type="scientific">viral metagenome</name>
    <dbReference type="NCBI Taxonomy" id="1070528"/>
    <lineage>
        <taxon>unclassified sequences</taxon>
        <taxon>metagenomes</taxon>
        <taxon>organismal metagenomes</taxon>
    </lineage>
</organism>
<accession>A0A6M3ITL7</accession>
<dbReference type="AlphaFoldDB" id="A0A6M3ITL7"/>
<proteinExistence type="predicted"/>
<dbReference type="GO" id="GO:0016740">
    <property type="term" value="F:transferase activity"/>
    <property type="evidence" value="ECO:0007669"/>
    <property type="project" value="UniProtKB-KW"/>
</dbReference>
<keyword evidence="1" id="KW-0808">Transferase</keyword>
<dbReference type="EMBL" id="MT142430">
    <property type="protein sequence ID" value="QJA80661.1"/>
    <property type="molecule type" value="Genomic_DNA"/>
</dbReference>
<dbReference type="EMBL" id="MT143874">
    <property type="protein sequence ID" value="QJB04174.1"/>
    <property type="molecule type" value="Genomic_DNA"/>
</dbReference>
<dbReference type="InterPro" id="IPR029063">
    <property type="entry name" value="SAM-dependent_MTases_sf"/>
</dbReference>
<dbReference type="Gene3D" id="3.40.50.150">
    <property type="entry name" value="Vaccinia Virus protein VP39"/>
    <property type="match status" value="1"/>
</dbReference>
<protein>
    <submittedName>
        <fullName evidence="1">Putative glycosyltransferase</fullName>
    </submittedName>
</protein>
<sequence>MKSPSEWIEILAKHQNRQYYRDQTPESLGILIDLARGFVPDIIVELGTCFGLSLRAWIAADTDARITAIDSTFKHLRDGLKVLPLDLSKIKIDLIEKDIEGIFFPALWGNDSKVLLYCDVHGGQLMGHILNHAVTILPSGSLVVIDDVWYSEIRLDETTARRFFDDVVSQQTDPNIGREHQPRYFADYWQSGSLFGFEEVPTICEYLNEQRIGAKMKSKVLWFSI</sequence>
<name>A0A6M3ITL7_9ZZZZ</name>
<evidence type="ECO:0000313" key="1">
    <source>
        <dbReference type="EMBL" id="QJA60734.1"/>
    </source>
</evidence>
<gene>
    <name evidence="3" type="ORF">MM171B00430_0023</name>
    <name evidence="2" type="ORF">MM415A00685_0023</name>
    <name evidence="1" type="ORF">MM415B01060_0009</name>
</gene>
<evidence type="ECO:0000313" key="2">
    <source>
        <dbReference type="EMBL" id="QJA80661.1"/>
    </source>
</evidence>
<dbReference type="EMBL" id="MT141419">
    <property type="protein sequence ID" value="QJA60734.1"/>
    <property type="molecule type" value="Genomic_DNA"/>
</dbReference>
<reference evidence="1" key="1">
    <citation type="submission" date="2020-03" db="EMBL/GenBank/DDBJ databases">
        <title>The deep terrestrial virosphere.</title>
        <authorList>
            <person name="Holmfeldt K."/>
            <person name="Nilsson E."/>
            <person name="Simone D."/>
            <person name="Lopez-Fernandez M."/>
            <person name="Wu X."/>
            <person name="de Brujin I."/>
            <person name="Lundin D."/>
            <person name="Andersson A."/>
            <person name="Bertilsson S."/>
            <person name="Dopson M."/>
        </authorList>
    </citation>
    <scope>NUCLEOTIDE SEQUENCE</scope>
    <source>
        <strain evidence="3">MM171B00430</strain>
        <strain evidence="2">MM415A00685</strain>
        <strain evidence="1">MM415B01060</strain>
    </source>
</reference>
<evidence type="ECO:0000313" key="3">
    <source>
        <dbReference type="EMBL" id="QJB04174.1"/>
    </source>
</evidence>
<dbReference type="SUPFAM" id="SSF53335">
    <property type="entry name" value="S-adenosyl-L-methionine-dependent methyltransferases"/>
    <property type="match status" value="1"/>
</dbReference>